<accession>A0A2P5BD93</accession>
<keyword evidence="2" id="KW-0472">Membrane</keyword>
<dbReference type="Pfam" id="PF23598">
    <property type="entry name" value="LRR_14"/>
    <property type="match status" value="1"/>
</dbReference>
<dbReference type="InterPro" id="IPR058922">
    <property type="entry name" value="WHD_DRP"/>
</dbReference>
<feature type="transmembrane region" description="Helical" evidence="2">
    <location>
        <begin position="247"/>
        <end position="265"/>
    </location>
</feature>
<keyword evidence="1" id="KW-0677">Repeat</keyword>
<evidence type="ECO:0000313" key="5">
    <source>
        <dbReference type="EMBL" id="PON46751.1"/>
    </source>
</evidence>
<keyword evidence="6" id="KW-1185">Reference proteome</keyword>
<reference evidence="6" key="1">
    <citation type="submission" date="2016-06" db="EMBL/GenBank/DDBJ databases">
        <title>Parallel loss of symbiosis genes in relatives of nitrogen-fixing non-legume Parasponia.</title>
        <authorList>
            <person name="Van Velzen R."/>
            <person name="Holmer R."/>
            <person name="Bu F."/>
            <person name="Rutten L."/>
            <person name="Van Zeijl A."/>
            <person name="Liu W."/>
            <person name="Santuari L."/>
            <person name="Cao Q."/>
            <person name="Sharma T."/>
            <person name="Shen D."/>
            <person name="Roswanjaya Y."/>
            <person name="Wardhani T."/>
            <person name="Kalhor M.S."/>
            <person name="Jansen J."/>
            <person name="Van den Hoogen J."/>
            <person name="Gungor B."/>
            <person name="Hartog M."/>
            <person name="Hontelez J."/>
            <person name="Verver J."/>
            <person name="Yang W.-C."/>
            <person name="Schijlen E."/>
            <person name="Repin R."/>
            <person name="Schilthuizen M."/>
            <person name="Schranz E."/>
            <person name="Heidstra R."/>
            <person name="Miyata K."/>
            <person name="Fedorova E."/>
            <person name="Kohlen W."/>
            <person name="Bisseling T."/>
            <person name="Smit S."/>
            <person name="Geurts R."/>
        </authorList>
    </citation>
    <scope>NUCLEOTIDE SEQUENCE [LARGE SCALE GENOMIC DNA]</scope>
    <source>
        <strain evidence="6">cv. WU1-14</strain>
    </source>
</reference>
<comment type="caution">
    <text evidence="5">The sequence shown here is derived from an EMBL/GenBank/DDBJ whole genome shotgun (WGS) entry which is preliminary data.</text>
</comment>
<keyword evidence="2" id="KW-1133">Transmembrane helix</keyword>
<dbReference type="SUPFAM" id="SSF52058">
    <property type="entry name" value="L domain-like"/>
    <property type="match status" value="1"/>
</dbReference>
<dbReference type="EMBL" id="JXTB01000306">
    <property type="protein sequence ID" value="PON46751.1"/>
    <property type="molecule type" value="Genomic_DNA"/>
</dbReference>
<dbReference type="InterPro" id="IPR055414">
    <property type="entry name" value="LRR_R13L4/SHOC2-like"/>
</dbReference>
<gene>
    <name evidence="5" type="ORF">PanWU01x14_249440</name>
</gene>
<dbReference type="PANTHER" id="PTHR47186">
    <property type="entry name" value="LEUCINE-RICH REPEAT-CONTAINING PROTEIN 57"/>
    <property type="match status" value="1"/>
</dbReference>
<dbReference type="InterPro" id="IPR032675">
    <property type="entry name" value="LRR_dom_sf"/>
</dbReference>
<dbReference type="Gene3D" id="3.80.10.10">
    <property type="entry name" value="Ribonuclease Inhibitor"/>
    <property type="match status" value="1"/>
</dbReference>
<dbReference type="STRING" id="3476.A0A2P5BD93"/>
<evidence type="ECO:0000256" key="2">
    <source>
        <dbReference type="SAM" id="Phobius"/>
    </source>
</evidence>
<evidence type="ECO:0000256" key="1">
    <source>
        <dbReference type="ARBA" id="ARBA00022737"/>
    </source>
</evidence>
<sequence length="269" mass="31035">MAEGLLHPNRKGKRLEEVGEEYFQDLLSRSLLDRSSQDESTLLMHDLAAFVSGEFCFRWDYGNDLHKLTSKTRHLPYRRGFQQSYEVEVLSTAKCLRTFVALLLTSFRFADYLAPHELLLTIGQCLRVLSLCESSIEELPDSIGSLRHLRYLDFSYTKLKKISDCICTLNNLQTLLLSNCKKLTQLPADMGNLINLRHLDITEVPLKEMPLQMCNMIDLQTLPQIVLGDEHSGFRIKDLRDLRHQGNFFFLDACLVTVIVYYFTFLPSC</sequence>
<protein>
    <submittedName>
        <fullName evidence="5">LRR domain containing protein</fullName>
    </submittedName>
</protein>
<dbReference type="PANTHER" id="PTHR47186:SF42">
    <property type="entry name" value="DISEASE RESISTANCE RPP13-LIKE PROTEIN 1"/>
    <property type="match status" value="1"/>
</dbReference>
<feature type="domain" description="Disease resistance R13L4/SHOC-2-like LRR" evidence="4">
    <location>
        <begin position="124"/>
        <end position="242"/>
    </location>
</feature>
<dbReference type="Proteomes" id="UP000237105">
    <property type="component" value="Unassembled WGS sequence"/>
</dbReference>
<evidence type="ECO:0000259" key="4">
    <source>
        <dbReference type="Pfam" id="PF23598"/>
    </source>
</evidence>
<evidence type="ECO:0000259" key="3">
    <source>
        <dbReference type="Pfam" id="PF23559"/>
    </source>
</evidence>
<dbReference type="OrthoDB" id="1194556at2759"/>
<feature type="domain" description="Disease resistance protein winged helix" evidence="3">
    <location>
        <begin position="1"/>
        <end position="47"/>
    </location>
</feature>
<evidence type="ECO:0000313" key="6">
    <source>
        <dbReference type="Proteomes" id="UP000237105"/>
    </source>
</evidence>
<dbReference type="Pfam" id="PF23559">
    <property type="entry name" value="WHD_DRP"/>
    <property type="match status" value="1"/>
</dbReference>
<proteinExistence type="predicted"/>
<organism evidence="5 6">
    <name type="scientific">Parasponia andersonii</name>
    <name type="common">Sponia andersonii</name>
    <dbReference type="NCBI Taxonomy" id="3476"/>
    <lineage>
        <taxon>Eukaryota</taxon>
        <taxon>Viridiplantae</taxon>
        <taxon>Streptophyta</taxon>
        <taxon>Embryophyta</taxon>
        <taxon>Tracheophyta</taxon>
        <taxon>Spermatophyta</taxon>
        <taxon>Magnoliopsida</taxon>
        <taxon>eudicotyledons</taxon>
        <taxon>Gunneridae</taxon>
        <taxon>Pentapetalae</taxon>
        <taxon>rosids</taxon>
        <taxon>fabids</taxon>
        <taxon>Rosales</taxon>
        <taxon>Cannabaceae</taxon>
        <taxon>Parasponia</taxon>
    </lineage>
</organism>
<name>A0A2P5BD93_PARAD</name>
<dbReference type="AlphaFoldDB" id="A0A2P5BD93"/>
<keyword evidence="2" id="KW-0812">Transmembrane</keyword>